<evidence type="ECO:0000313" key="12">
    <source>
        <dbReference type="Proteomes" id="UP000823937"/>
    </source>
</evidence>
<evidence type="ECO:0000256" key="5">
    <source>
        <dbReference type="ARBA" id="ARBA00022801"/>
    </source>
</evidence>
<evidence type="ECO:0000256" key="8">
    <source>
        <dbReference type="RuleBase" id="RU363069"/>
    </source>
</evidence>
<organism evidence="11 12">
    <name type="scientific">Candidatus Pseudogracilibacillus intestinigallinarum</name>
    <dbReference type="NCBI Taxonomy" id="2838742"/>
    <lineage>
        <taxon>Bacteria</taxon>
        <taxon>Bacillati</taxon>
        <taxon>Bacillota</taxon>
        <taxon>Bacilli</taxon>
        <taxon>Bacillales</taxon>
        <taxon>Bacillaceae</taxon>
        <taxon>Pseudogracilibacillus</taxon>
    </lineage>
</organism>
<feature type="domain" description="Calcineurin-like phosphoesterase" evidence="9">
    <location>
        <begin position="1"/>
        <end position="180"/>
    </location>
</feature>
<feature type="coiled-coil region" evidence="8">
    <location>
        <begin position="261"/>
        <end position="288"/>
    </location>
</feature>
<protein>
    <recommendedName>
        <fullName evidence="3 8">Nuclease SbcCD subunit D</fullName>
    </recommendedName>
</protein>
<dbReference type="InterPro" id="IPR004843">
    <property type="entry name" value="Calcineurin-like_PHP"/>
</dbReference>
<dbReference type="PANTHER" id="PTHR30337">
    <property type="entry name" value="COMPONENT OF ATP-DEPENDENT DSDNA EXONUCLEASE"/>
    <property type="match status" value="1"/>
</dbReference>
<dbReference type="GO" id="GO:0004519">
    <property type="term" value="F:endonuclease activity"/>
    <property type="evidence" value="ECO:0007669"/>
    <property type="project" value="UniProtKB-KW"/>
</dbReference>
<dbReference type="InterPro" id="IPR004593">
    <property type="entry name" value="SbcD"/>
</dbReference>
<gene>
    <name evidence="8" type="primary">sbcD</name>
    <name evidence="11" type="ORF">H9895_09880</name>
</gene>
<dbReference type="InterPro" id="IPR026843">
    <property type="entry name" value="SbcD_C"/>
</dbReference>
<name>A0A9D1PMX6_9BACI</name>
<keyword evidence="6 8" id="KW-0269">Exonuclease</keyword>
<keyword evidence="8" id="KW-0255">Endonuclease</keyword>
<dbReference type="PANTHER" id="PTHR30337:SF0">
    <property type="entry name" value="NUCLEASE SBCCD SUBUNIT D"/>
    <property type="match status" value="1"/>
</dbReference>
<reference evidence="11" key="1">
    <citation type="journal article" date="2021" name="PeerJ">
        <title>Extensive microbial diversity within the chicken gut microbiome revealed by metagenomics and culture.</title>
        <authorList>
            <person name="Gilroy R."/>
            <person name="Ravi A."/>
            <person name="Getino M."/>
            <person name="Pursley I."/>
            <person name="Horton D.L."/>
            <person name="Alikhan N.F."/>
            <person name="Baker D."/>
            <person name="Gharbi K."/>
            <person name="Hall N."/>
            <person name="Watson M."/>
            <person name="Adriaenssens E.M."/>
            <person name="Foster-Nyarko E."/>
            <person name="Jarju S."/>
            <person name="Secka A."/>
            <person name="Antonio M."/>
            <person name="Oren A."/>
            <person name="Chaudhuri R.R."/>
            <person name="La Ragione R."/>
            <person name="Hildebrand F."/>
            <person name="Pallen M.J."/>
        </authorList>
    </citation>
    <scope>NUCLEOTIDE SEQUENCE</scope>
    <source>
        <strain evidence="11">CHK169-2315</strain>
    </source>
</reference>
<dbReference type="Gene3D" id="3.60.21.10">
    <property type="match status" value="1"/>
</dbReference>
<dbReference type="AlphaFoldDB" id="A0A9D1PMX6"/>
<dbReference type="SUPFAM" id="SSF56300">
    <property type="entry name" value="Metallo-dependent phosphatases"/>
    <property type="match status" value="1"/>
</dbReference>
<dbReference type="InterPro" id="IPR041796">
    <property type="entry name" value="Mre11_N"/>
</dbReference>
<dbReference type="GO" id="GO:0006260">
    <property type="term" value="P:DNA replication"/>
    <property type="evidence" value="ECO:0007669"/>
    <property type="project" value="UniProtKB-KW"/>
</dbReference>
<evidence type="ECO:0000256" key="6">
    <source>
        <dbReference type="ARBA" id="ARBA00022839"/>
    </source>
</evidence>
<accession>A0A9D1PMX6</accession>
<keyword evidence="5 8" id="KW-0378">Hydrolase</keyword>
<evidence type="ECO:0000259" key="9">
    <source>
        <dbReference type="Pfam" id="PF00149"/>
    </source>
</evidence>
<proteinExistence type="inferred from homology"/>
<dbReference type="InterPro" id="IPR050535">
    <property type="entry name" value="DNA_Repair-Maintenance_Comp"/>
</dbReference>
<dbReference type="Pfam" id="PF12320">
    <property type="entry name" value="SbcD_C"/>
    <property type="match status" value="1"/>
</dbReference>
<comment type="function">
    <text evidence="8">SbcCD cleaves DNA hairpin structures. These structures can inhibit DNA replication and are intermediates in certain DNA recombination reactions. The complex acts as a 3'-&gt;5' double strand exonuclease that can open hairpins. It also has a 5' single-strand endonuclease activity.</text>
</comment>
<dbReference type="NCBIfam" id="TIGR00619">
    <property type="entry name" value="sbcd"/>
    <property type="match status" value="1"/>
</dbReference>
<dbReference type="CDD" id="cd00840">
    <property type="entry name" value="MPP_Mre11_N"/>
    <property type="match status" value="1"/>
</dbReference>
<comment type="similarity">
    <text evidence="1 8">Belongs to the SbcD family.</text>
</comment>
<reference evidence="11" key="2">
    <citation type="submission" date="2021-04" db="EMBL/GenBank/DDBJ databases">
        <authorList>
            <person name="Gilroy R."/>
        </authorList>
    </citation>
    <scope>NUCLEOTIDE SEQUENCE</scope>
    <source>
        <strain evidence="11">CHK169-2315</strain>
    </source>
</reference>
<evidence type="ECO:0000256" key="2">
    <source>
        <dbReference type="ARBA" id="ARBA00011322"/>
    </source>
</evidence>
<evidence type="ECO:0000313" key="11">
    <source>
        <dbReference type="EMBL" id="HIV75376.1"/>
    </source>
</evidence>
<dbReference type="GO" id="GO:0008408">
    <property type="term" value="F:3'-5' exonuclease activity"/>
    <property type="evidence" value="ECO:0007669"/>
    <property type="project" value="InterPro"/>
</dbReference>
<comment type="caution">
    <text evidence="11">The sequence shown here is derived from an EMBL/GenBank/DDBJ whole genome shotgun (WGS) entry which is preliminary data.</text>
</comment>
<comment type="subunit">
    <text evidence="2 8">Heterodimer of SbcC and SbcD.</text>
</comment>
<dbReference type="InterPro" id="IPR029052">
    <property type="entry name" value="Metallo-depent_PP-like"/>
</dbReference>
<keyword evidence="7 8" id="KW-0233">DNA recombination</keyword>
<keyword evidence="8" id="KW-0175">Coiled coil</keyword>
<dbReference type="Pfam" id="PF00149">
    <property type="entry name" value="Metallophos"/>
    <property type="match status" value="1"/>
</dbReference>
<evidence type="ECO:0000256" key="1">
    <source>
        <dbReference type="ARBA" id="ARBA00010555"/>
    </source>
</evidence>
<keyword evidence="8" id="KW-0235">DNA replication</keyword>
<sequence length="385" mass="43768">MKIFHTADWHLGKILQGVHLTEDQSVVIANFISQVKTEKPDCIIIAGDLYDRAVPPPEAVQLLNDTLHTLVIELGVPVIAIAGNHDSPSRLQFGSGLMREQGLYIVGQYAFEQGPVILRDEVGEVHFHLVPYMEPSTVRHLLKDDNIISHDDAMKAIIAHMKPMMDEKARHVFVGHAFVTPYGEKEENTSDAEKPLSIGGAEYVNAAHFDIFHYTALGHLHQAHFVKNEHIRYAGSPYKYSISEEHHKKGFYVVELDENGVANIDKRLLEAKRDIRKVEASMDEILKMEVSEDYIFVTLTDETPVLSPMEKIRTVFPNAMHVERKYVDISLLHGEESSDTKRTEMSDQALFEAFYREVTGKEVNDQAKEVFTDLMETYVKQTREI</sequence>
<dbReference type="EMBL" id="DXHX01000136">
    <property type="protein sequence ID" value="HIV75376.1"/>
    <property type="molecule type" value="Genomic_DNA"/>
</dbReference>
<evidence type="ECO:0000259" key="10">
    <source>
        <dbReference type="Pfam" id="PF12320"/>
    </source>
</evidence>
<dbReference type="GO" id="GO:0006310">
    <property type="term" value="P:DNA recombination"/>
    <property type="evidence" value="ECO:0007669"/>
    <property type="project" value="UniProtKB-KW"/>
</dbReference>
<feature type="domain" description="Nuclease SbcCD subunit D C-terminal" evidence="10">
    <location>
        <begin position="272"/>
        <end position="358"/>
    </location>
</feature>
<evidence type="ECO:0000256" key="4">
    <source>
        <dbReference type="ARBA" id="ARBA00022722"/>
    </source>
</evidence>
<evidence type="ECO:0000256" key="7">
    <source>
        <dbReference type="ARBA" id="ARBA00023172"/>
    </source>
</evidence>
<dbReference type="Proteomes" id="UP000823937">
    <property type="component" value="Unassembled WGS sequence"/>
</dbReference>
<evidence type="ECO:0000256" key="3">
    <source>
        <dbReference type="ARBA" id="ARBA00013365"/>
    </source>
</evidence>
<keyword evidence="4 8" id="KW-0540">Nuclease</keyword>